<evidence type="ECO:0000256" key="1">
    <source>
        <dbReference type="SAM" id="MobiDB-lite"/>
    </source>
</evidence>
<organism evidence="2 3">
    <name type="scientific">Gloeophyllum trabeum (strain ATCC 11539 / FP-39264 / Madison 617)</name>
    <name type="common">Brown rot fungus</name>
    <dbReference type="NCBI Taxonomy" id="670483"/>
    <lineage>
        <taxon>Eukaryota</taxon>
        <taxon>Fungi</taxon>
        <taxon>Dikarya</taxon>
        <taxon>Basidiomycota</taxon>
        <taxon>Agaricomycotina</taxon>
        <taxon>Agaricomycetes</taxon>
        <taxon>Gloeophyllales</taxon>
        <taxon>Gloeophyllaceae</taxon>
        <taxon>Gloeophyllum</taxon>
    </lineage>
</organism>
<dbReference type="eggNOG" id="ENOG502ST8C">
    <property type="taxonomic scope" value="Eukaryota"/>
</dbReference>
<name>S7RXS9_GLOTA</name>
<dbReference type="RefSeq" id="XP_007863428.1">
    <property type="nucleotide sequence ID" value="XM_007865237.1"/>
</dbReference>
<reference evidence="2 3" key="1">
    <citation type="journal article" date="2012" name="Science">
        <title>The Paleozoic origin of enzymatic lignin decomposition reconstructed from 31 fungal genomes.</title>
        <authorList>
            <person name="Floudas D."/>
            <person name="Binder M."/>
            <person name="Riley R."/>
            <person name="Barry K."/>
            <person name="Blanchette R.A."/>
            <person name="Henrissat B."/>
            <person name="Martinez A.T."/>
            <person name="Otillar R."/>
            <person name="Spatafora J.W."/>
            <person name="Yadav J.S."/>
            <person name="Aerts A."/>
            <person name="Benoit I."/>
            <person name="Boyd A."/>
            <person name="Carlson A."/>
            <person name="Copeland A."/>
            <person name="Coutinho P.M."/>
            <person name="de Vries R.P."/>
            <person name="Ferreira P."/>
            <person name="Findley K."/>
            <person name="Foster B."/>
            <person name="Gaskell J."/>
            <person name="Glotzer D."/>
            <person name="Gorecki P."/>
            <person name="Heitman J."/>
            <person name="Hesse C."/>
            <person name="Hori C."/>
            <person name="Igarashi K."/>
            <person name="Jurgens J.A."/>
            <person name="Kallen N."/>
            <person name="Kersten P."/>
            <person name="Kohler A."/>
            <person name="Kuees U."/>
            <person name="Kumar T.K.A."/>
            <person name="Kuo A."/>
            <person name="LaButti K."/>
            <person name="Larrondo L.F."/>
            <person name="Lindquist E."/>
            <person name="Ling A."/>
            <person name="Lombard V."/>
            <person name="Lucas S."/>
            <person name="Lundell T."/>
            <person name="Martin R."/>
            <person name="McLaughlin D.J."/>
            <person name="Morgenstern I."/>
            <person name="Morin E."/>
            <person name="Murat C."/>
            <person name="Nagy L.G."/>
            <person name="Nolan M."/>
            <person name="Ohm R.A."/>
            <person name="Patyshakuliyeva A."/>
            <person name="Rokas A."/>
            <person name="Ruiz-Duenas F.J."/>
            <person name="Sabat G."/>
            <person name="Salamov A."/>
            <person name="Samejima M."/>
            <person name="Schmutz J."/>
            <person name="Slot J.C."/>
            <person name="St John F."/>
            <person name="Stenlid J."/>
            <person name="Sun H."/>
            <person name="Sun S."/>
            <person name="Syed K."/>
            <person name="Tsang A."/>
            <person name="Wiebenga A."/>
            <person name="Young D."/>
            <person name="Pisabarro A."/>
            <person name="Eastwood D.C."/>
            <person name="Martin F."/>
            <person name="Cullen D."/>
            <person name="Grigoriev I.V."/>
            <person name="Hibbett D.S."/>
        </authorList>
    </citation>
    <scope>NUCLEOTIDE SEQUENCE [LARGE SCALE GENOMIC DNA]</scope>
    <source>
        <strain evidence="2 3">ATCC 11539</strain>
    </source>
</reference>
<gene>
    <name evidence="2" type="ORF">GLOTRDRAFT_91673</name>
</gene>
<dbReference type="AlphaFoldDB" id="S7RXS9"/>
<dbReference type="GeneID" id="19309330"/>
<dbReference type="KEGG" id="gtr:GLOTRDRAFT_91673"/>
<protein>
    <recommendedName>
        <fullName evidence="4">rRNA-processing protein FYV7</fullName>
    </recommendedName>
</protein>
<evidence type="ECO:0008006" key="4">
    <source>
        <dbReference type="Google" id="ProtNLM"/>
    </source>
</evidence>
<feature type="region of interest" description="Disordered" evidence="1">
    <location>
        <begin position="40"/>
        <end position="183"/>
    </location>
</feature>
<feature type="compositionally biased region" description="Acidic residues" evidence="1">
    <location>
        <begin position="87"/>
        <end position="101"/>
    </location>
</feature>
<dbReference type="OMA" id="KPPTFRH"/>
<dbReference type="Proteomes" id="UP000030669">
    <property type="component" value="Unassembled WGS sequence"/>
</dbReference>
<evidence type="ECO:0000313" key="2">
    <source>
        <dbReference type="EMBL" id="EPQ58179.1"/>
    </source>
</evidence>
<accession>S7RXS9</accession>
<sequence length="183" mass="20532">MATITTDSVKKRKRPPTFQHLPENRAKKLKKAWVETQKIKSKWKAEKRKTLQSSVAQRADTQDLEQLAHGRAGKGQEPQDITPDAAGDSEEESEQSPDELVAEPQYPLSESVHRSKAHQASKHPHPSGPSAAAARRLPESSRSRGRGARAVRGNSTACRGRKRQPDMRQRMNNLLDKIKRDYA</sequence>
<proteinExistence type="predicted"/>
<dbReference type="HOGENOM" id="CLU_120577_0_0_1"/>
<keyword evidence="3" id="KW-1185">Reference proteome</keyword>
<feature type="region of interest" description="Disordered" evidence="1">
    <location>
        <begin position="1"/>
        <end position="25"/>
    </location>
</feature>
<evidence type="ECO:0000313" key="3">
    <source>
        <dbReference type="Proteomes" id="UP000030669"/>
    </source>
</evidence>
<feature type="compositionally biased region" description="Basic residues" evidence="1">
    <location>
        <begin position="114"/>
        <end position="125"/>
    </location>
</feature>
<dbReference type="OrthoDB" id="3365439at2759"/>
<dbReference type="EMBL" id="KB469298">
    <property type="protein sequence ID" value="EPQ58179.1"/>
    <property type="molecule type" value="Genomic_DNA"/>
</dbReference>